<dbReference type="InterPro" id="IPR002641">
    <property type="entry name" value="PNPLA_dom"/>
</dbReference>
<evidence type="ECO:0000259" key="5">
    <source>
        <dbReference type="PROSITE" id="PS51635"/>
    </source>
</evidence>
<keyword evidence="3 4" id="KW-0443">Lipid metabolism</keyword>
<organism evidence="6 7">
    <name type="scientific">Flexivirga alba</name>
    <dbReference type="NCBI Taxonomy" id="702742"/>
    <lineage>
        <taxon>Bacteria</taxon>
        <taxon>Bacillati</taxon>
        <taxon>Actinomycetota</taxon>
        <taxon>Actinomycetes</taxon>
        <taxon>Micrococcales</taxon>
        <taxon>Dermacoccaceae</taxon>
        <taxon>Flexivirga</taxon>
    </lineage>
</organism>
<dbReference type="InterPro" id="IPR050301">
    <property type="entry name" value="NTE"/>
</dbReference>
<reference evidence="7" key="1">
    <citation type="journal article" date="2019" name="Int. J. Syst. Evol. Microbiol.">
        <title>The Global Catalogue of Microorganisms (GCM) 10K type strain sequencing project: providing services to taxonomists for standard genome sequencing and annotation.</title>
        <authorList>
            <consortium name="The Broad Institute Genomics Platform"/>
            <consortium name="The Broad Institute Genome Sequencing Center for Infectious Disease"/>
            <person name="Wu L."/>
            <person name="Ma J."/>
        </authorList>
    </citation>
    <scope>NUCLEOTIDE SEQUENCE [LARGE SCALE GENOMIC DNA]</scope>
    <source>
        <strain evidence="7">CCUG 58127</strain>
    </source>
</reference>
<dbReference type="Pfam" id="PF01734">
    <property type="entry name" value="Patatin"/>
    <property type="match status" value="1"/>
</dbReference>
<feature type="domain" description="PNPLA" evidence="5">
    <location>
        <begin position="12"/>
        <end position="185"/>
    </location>
</feature>
<name>A0ABW2ALE5_9MICO</name>
<dbReference type="InterPro" id="IPR037483">
    <property type="entry name" value="YjjU-like"/>
</dbReference>
<dbReference type="Pfam" id="PF19890">
    <property type="entry name" value="DUF6363"/>
    <property type="match status" value="1"/>
</dbReference>
<evidence type="ECO:0000256" key="1">
    <source>
        <dbReference type="ARBA" id="ARBA00022801"/>
    </source>
</evidence>
<dbReference type="InterPro" id="IPR045943">
    <property type="entry name" value="DUF6363"/>
</dbReference>
<protein>
    <submittedName>
        <fullName evidence="6">Patatin family protein</fullName>
    </submittedName>
</protein>
<dbReference type="InterPro" id="IPR016035">
    <property type="entry name" value="Acyl_Trfase/lysoPLipase"/>
</dbReference>
<evidence type="ECO:0000313" key="6">
    <source>
        <dbReference type="EMBL" id="MFC6707389.1"/>
    </source>
</evidence>
<evidence type="ECO:0000256" key="2">
    <source>
        <dbReference type="ARBA" id="ARBA00022963"/>
    </source>
</evidence>
<feature type="short sequence motif" description="GXSXG" evidence="4">
    <location>
        <begin position="43"/>
        <end position="47"/>
    </location>
</feature>
<gene>
    <name evidence="6" type="ORF">ACFQDH_19585</name>
</gene>
<feature type="active site" description="Proton acceptor" evidence="4">
    <location>
        <position position="170"/>
    </location>
</feature>
<dbReference type="RefSeq" id="WP_382404057.1">
    <property type="nucleotide sequence ID" value="NZ_JBHSWH010000001.1"/>
</dbReference>
<dbReference type="PANTHER" id="PTHR14226">
    <property type="entry name" value="NEUROPATHY TARGET ESTERASE/SWISS CHEESE D.MELANOGASTER"/>
    <property type="match status" value="1"/>
</dbReference>
<dbReference type="PROSITE" id="PS51635">
    <property type="entry name" value="PNPLA"/>
    <property type="match status" value="1"/>
</dbReference>
<feature type="short sequence motif" description="DGA/G" evidence="4">
    <location>
        <begin position="170"/>
        <end position="172"/>
    </location>
</feature>
<sequence length="295" mass="32884">MPTDPAVADTALVIEGGAMRGSHSAGLVVALIEAGIRLPWVAGISSGATNASNYVTQDVWRAHASFTTFAQEPEFGGWRTFVRGKGIFNSQFIYQESGLPDNVLPFDWQTYLDSPTEWRIGAFDAGTGETVYWGRKDIHTLQDLVLRVQASASMPVLMPPVKLDGHLYVDGALGTSGGIALDAAHADGYEKFLVILTQQRSYVKTPEGKDWFFKTYYRRYPAVAEALRTRYERYNKTREELFELEKAGKAYVFAPEVEPVSNGERRLPVLEAMYRIGYDQAQRELPAIREFLGLA</sequence>
<accession>A0ABW2ALE5</accession>
<dbReference type="Proteomes" id="UP001596298">
    <property type="component" value="Unassembled WGS sequence"/>
</dbReference>
<evidence type="ECO:0000256" key="3">
    <source>
        <dbReference type="ARBA" id="ARBA00023098"/>
    </source>
</evidence>
<proteinExistence type="predicted"/>
<dbReference type="PANTHER" id="PTHR14226:SF25">
    <property type="entry name" value="PHOSPHOESTERASE"/>
    <property type="match status" value="1"/>
</dbReference>
<keyword evidence="1 4" id="KW-0378">Hydrolase</keyword>
<comment type="caution">
    <text evidence="6">The sequence shown here is derived from an EMBL/GenBank/DDBJ whole genome shotgun (WGS) entry which is preliminary data.</text>
</comment>
<comment type="caution">
    <text evidence="4">Lacks conserved residue(s) required for the propagation of feature annotation.</text>
</comment>
<evidence type="ECO:0000313" key="7">
    <source>
        <dbReference type="Proteomes" id="UP001596298"/>
    </source>
</evidence>
<feature type="active site" description="Nucleophile" evidence="4">
    <location>
        <position position="45"/>
    </location>
</feature>
<keyword evidence="2 4" id="KW-0442">Lipid degradation</keyword>
<dbReference type="CDD" id="cd07208">
    <property type="entry name" value="Pat_hypo_Ecoli_yjju_like"/>
    <property type="match status" value="1"/>
</dbReference>
<evidence type="ECO:0000256" key="4">
    <source>
        <dbReference type="PROSITE-ProRule" id="PRU01161"/>
    </source>
</evidence>
<dbReference type="SUPFAM" id="SSF52151">
    <property type="entry name" value="FabD/lysophospholipase-like"/>
    <property type="match status" value="1"/>
</dbReference>
<dbReference type="Gene3D" id="3.40.1090.10">
    <property type="entry name" value="Cytosolic phospholipase A2 catalytic domain"/>
    <property type="match status" value="2"/>
</dbReference>
<keyword evidence="7" id="KW-1185">Reference proteome</keyword>
<dbReference type="EMBL" id="JBHSWH010000001">
    <property type="protein sequence ID" value="MFC6707389.1"/>
    <property type="molecule type" value="Genomic_DNA"/>
</dbReference>